<feature type="transmembrane region" description="Helical" evidence="9">
    <location>
        <begin position="191"/>
        <end position="210"/>
    </location>
</feature>
<evidence type="ECO:0000256" key="3">
    <source>
        <dbReference type="ARBA" id="ARBA00009561"/>
    </source>
</evidence>
<dbReference type="InterPro" id="IPR013766">
    <property type="entry name" value="Thioredoxin_domain"/>
</dbReference>
<dbReference type="GO" id="GO:0008250">
    <property type="term" value="C:oligosaccharyltransferase complex"/>
    <property type="evidence" value="ECO:0007669"/>
    <property type="project" value="TreeGrafter"/>
</dbReference>
<comment type="similarity">
    <text evidence="3">Belongs to the OST3/OST6 family.</text>
</comment>
<gene>
    <name evidence="12" type="ORF">HAKA00212_LOCUS14202</name>
</gene>
<protein>
    <recommendedName>
        <fullName evidence="11">Thioredoxin domain-containing protein</fullName>
    </recommendedName>
</protein>
<dbReference type="PROSITE" id="PS51352">
    <property type="entry name" value="THIOREDOXIN_2"/>
    <property type="match status" value="1"/>
</dbReference>
<reference evidence="12" key="1">
    <citation type="submission" date="2021-01" db="EMBL/GenBank/DDBJ databases">
        <authorList>
            <person name="Corre E."/>
            <person name="Pelletier E."/>
            <person name="Niang G."/>
            <person name="Scheremetjew M."/>
            <person name="Finn R."/>
            <person name="Kale V."/>
            <person name="Holt S."/>
            <person name="Cochrane G."/>
            <person name="Meng A."/>
            <person name="Brown T."/>
            <person name="Cohen L."/>
        </authorList>
    </citation>
    <scope>NUCLEOTIDE SEQUENCE</scope>
    <source>
        <strain evidence="12">CCMP3107</strain>
    </source>
</reference>
<feature type="chain" id="PRO_5031527787" description="Thioredoxin domain-containing protein" evidence="10">
    <location>
        <begin position="22"/>
        <end position="344"/>
    </location>
</feature>
<dbReference type="Gene3D" id="3.40.30.10">
    <property type="entry name" value="Glutaredoxin"/>
    <property type="match status" value="1"/>
</dbReference>
<accession>A0A7S3XXY0</accession>
<keyword evidence="5 10" id="KW-0732">Signal</keyword>
<evidence type="ECO:0000256" key="5">
    <source>
        <dbReference type="ARBA" id="ARBA00022729"/>
    </source>
</evidence>
<dbReference type="GO" id="GO:0018279">
    <property type="term" value="P:protein N-linked glycosylation via asparagine"/>
    <property type="evidence" value="ECO:0007669"/>
    <property type="project" value="TreeGrafter"/>
</dbReference>
<keyword evidence="6" id="KW-0256">Endoplasmic reticulum</keyword>
<feature type="transmembrane region" description="Helical" evidence="9">
    <location>
        <begin position="272"/>
        <end position="294"/>
    </location>
</feature>
<evidence type="ECO:0000256" key="2">
    <source>
        <dbReference type="ARBA" id="ARBA00004477"/>
    </source>
</evidence>
<keyword evidence="7 9" id="KW-1133">Transmembrane helix</keyword>
<comment type="function">
    <text evidence="1">Subunit of the oligosaccharyl transferase (OST) complex that catalyzes the initial transfer of a defined glycan (Glc(3)Man(9)GlcNAc(2) in eukaryotes) from the lipid carrier dolichol-pyrophosphate to an asparagine residue within an Asn-X-Ser/Thr consensus motif in nascent polypeptide chains, the first step in protein N-glycosylation. N-glycosylation occurs cotranslationally and the complex associates with the Sec61 complex at the channel-forming translocon complex that mediates protein translocation across the endoplasmic reticulum (ER). All subunits are required for a maximal enzyme activity.</text>
</comment>
<evidence type="ECO:0000313" key="12">
    <source>
        <dbReference type="EMBL" id="CAE0635460.1"/>
    </source>
</evidence>
<dbReference type="AlphaFoldDB" id="A0A7S3XXY0"/>
<organism evidence="12">
    <name type="scientific">Heterosigma akashiwo</name>
    <name type="common">Chromophytic alga</name>
    <name type="synonym">Heterosigma carterae</name>
    <dbReference type="NCBI Taxonomy" id="2829"/>
    <lineage>
        <taxon>Eukaryota</taxon>
        <taxon>Sar</taxon>
        <taxon>Stramenopiles</taxon>
        <taxon>Ochrophyta</taxon>
        <taxon>Raphidophyceae</taxon>
        <taxon>Chattonellales</taxon>
        <taxon>Chattonellaceae</taxon>
        <taxon>Heterosigma</taxon>
    </lineage>
</organism>
<proteinExistence type="inferred from homology"/>
<evidence type="ECO:0000256" key="6">
    <source>
        <dbReference type="ARBA" id="ARBA00022824"/>
    </source>
</evidence>
<dbReference type="EMBL" id="HBIU01030761">
    <property type="protein sequence ID" value="CAE0635460.1"/>
    <property type="molecule type" value="Transcribed_RNA"/>
</dbReference>
<dbReference type="PANTHER" id="PTHR12692:SF0">
    <property type="entry name" value="GH11935P"/>
    <property type="match status" value="1"/>
</dbReference>
<dbReference type="Pfam" id="PF04756">
    <property type="entry name" value="OST3_OST6"/>
    <property type="match status" value="1"/>
</dbReference>
<comment type="subcellular location">
    <subcellularLocation>
        <location evidence="2">Endoplasmic reticulum membrane</location>
        <topology evidence="2">Multi-pass membrane protein</topology>
    </subcellularLocation>
</comment>
<dbReference type="InterPro" id="IPR021149">
    <property type="entry name" value="OligosaccharylTrfase_OST3/OST6"/>
</dbReference>
<feature type="signal peptide" evidence="10">
    <location>
        <begin position="1"/>
        <end position="21"/>
    </location>
</feature>
<sequence length="344" mass="38151">MGIASNILFLIFASFIASSICAPARRGPVTADSKRAQLFNLAKAQSDYVVELNDGNFDFYAAESPRPYHIVAFFTATHKRYGCNMCKSSLDAFKEAAASYKATLGDTMRGDEIFFIAVDIDSAKNTFQRFQFKTVPQVFVIPPSTAGLPAYTADPSASFLPDAHPEAEKFARFVERQLGVKFQIVRSNTRALMTLFALLGAMVAAVRPILNRIDFFLRLVRKKAIWMVVCLGLYTTSISGMIYDIIRNPPPYYMNHQTGQINFFHPQSNQQFVAEGFIIGFLNVGAAIALILMVTQVTPHLPSSHSLLSSSVSFLVHIMDTHFPSLHTSLNIVDLWYAVLPGVL</sequence>
<evidence type="ECO:0000256" key="8">
    <source>
        <dbReference type="ARBA" id="ARBA00023136"/>
    </source>
</evidence>
<evidence type="ECO:0000256" key="1">
    <source>
        <dbReference type="ARBA" id="ARBA00002791"/>
    </source>
</evidence>
<dbReference type="SUPFAM" id="SSF52833">
    <property type="entry name" value="Thioredoxin-like"/>
    <property type="match status" value="1"/>
</dbReference>
<feature type="transmembrane region" description="Helical" evidence="9">
    <location>
        <begin position="224"/>
        <end position="246"/>
    </location>
</feature>
<name>A0A7S3XXY0_HETAK</name>
<evidence type="ECO:0000256" key="4">
    <source>
        <dbReference type="ARBA" id="ARBA00022692"/>
    </source>
</evidence>
<feature type="domain" description="Thioredoxin" evidence="11">
    <location>
        <begin position="30"/>
        <end position="179"/>
    </location>
</feature>
<dbReference type="PANTHER" id="PTHR12692">
    <property type="entry name" value="DOLICHYL-DIPHOSPHOOLIGOSACCHARIDE--PROTEIN GLYCOSYLTRANSFERASE-RELATED"/>
    <property type="match status" value="1"/>
</dbReference>
<dbReference type="InterPro" id="IPR036249">
    <property type="entry name" value="Thioredoxin-like_sf"/>
</dbReference>
<evidence type="ECO:0000256" key="7">
    <source>
        <dbReference type="ARBA" id="ARBA00022989"/>
    </source>
</evidence>
<keyword evidence="4 9" id="KW-0812">Transmembrane</keyword>
<evidence type="ECO:0000259" key="11">
    <source>
        <dbReference type="PROSITE" id="PS51352"/>
    </source>
</evidence>
<keyword evidence="8 9" id="KW-0472">Membrane</keyword>
<evidence type="ECO:0000256" key="10">
    <source>
        <dbReference type="SAM" id="SignalP"/>
    </source>
</evidence>
<evidence type="ECO:0000256" key="9">
    <source>
        <dbReference type="SAM" id="Phobius"/>
    </source>
</evidence>